<dbReference type="InterPro" id="IPR049551">
    <property type="entry name" value="PKS_DH_C"/>
</dbReference>
<dbReference type="Pfam" id="PF00109">
    <property type="entry name" value="ketoacyl-synt"/>
    <property type="match status" value="1"/>
</dbReference>
<dbReference type="InterPro" id="IPR014031">
    <property type="entry name" value="Ketoacyl_synth_C"/>
</dbReference>
<dbReference type="InterPro" id="IPR020843">
    <property type="entry name" value="ER"/>
</dbReference>
<dbReference type="Gene3D" id="3.40.366.10">
    <property type="entry name" value="Malonyl-Coenzyme A Acyl Carrier Protein, domain 2"/>
    <property type="match status" value="1"/>
</dbReference>
<dbReference type="SUPFAM" id="SSF52151">
    <property type="entry name" value="FabD/lysophospholipase-like"/>
    <property type="match status" value="1"/>
</dbReference>
<feature type="region of interest" description="C-terminal hotdog fold" evidence="6">
    <location>
        <begin position="1122"/>
        <end position="1273"/>
    </location>
</feature>
<dbReference type="CDD" id="cd05195">
    <property type="entry name" value="enoyl_red"/>
    <property type="match status" value="1"/>
</dbReference>
<evidence type="ECO:0000256" key="2">
    <source>
        <dbReference type="ARBA" id="ARBA00022553"/>
    </source>
</evidence>
<dbReference type="InterPro" id="IPR042104">
    <property type="entry name" value="PKS_dehydratase_sf"/>
</dbReference>
<dbReference type="Gene3D" id="3.30.70.3290">
    <property type="match status" value="1"/>
</dbReference>
<dbReference type="GO" id="GO:0006633">
    <property type="term" value="P:fatty acid biosynthetic process"/>
    <property type="evidence" value="ECO:0007669"/>
    <property type="project" value="TreeGrafter"/>
</dbReference>
<keyword evidence="5" id="KW-0511">Multifunctional enzyme</keyword>
<dbReference type="InterPro" id="IPR050091">
    <property type="entry name" value="PKS_NRPS_Biosynth_Enz"/>
</dbReference>
<dbReference type="InterPro" id="IPR014030">
    <property type="entry name" value="Ketoacyl_synth_N"/>
</dbReference>
<dbReference type="InterPro" id="IPR001227">
    <property type="entry name" value="Ac_transferase_dom_sf"/>
</dbReference>
<feature type="region of interest" description="N-terminal hotdog fold" evidence="6">
    <location>
        <begin position="960"/>
        <end position="1098"/>
    </location>
</feature>
<dbReference type="SMART" id="SM00829">
    <property type="entry name" value="PKS_ER"/>
    <property type="match status" value="1"/>
</dbReference>
<keyword evidence="10" id="KW-1185">Reference proteome</keyword>
<dbReference type="InterPro" id="IPR014043">
    <property type="entry name" value="Acyl_transferase_dom"/>
</dbReference>
<evidence type="ECO:0000256" key="4">
    <source>
        <dbReference type="ARBA" id="ARBA00023002"/>
    </source>
</evidence>
<dbReference type="InterPro" id="IPR036736">
    <property type="entry name" value="ACP-like_sf"/>
</dbReference>
<protein>
    <submittedName>
        <fullName evidence="9">Polyketide synthase</fullName>
    </submittedName>
</protein>
<dbReference type="Pfam" id="PF16197">
    <property type="entry name" value="KAsynt_C_assoc"/>
    <property type="match status" value="1"/>
</dbReference>
<accession>A0AA38RR22</accession>
<dbReference type="Pfam" id="PF08659">
    <property type="entry name" value="KR"/>
    <property type="match status" value="1"/>
</dbReference>
<dbReference type="SUPFAM" id="SSF55048">
    <property type="entry name" value="Probable ACP-binding domain of malonyl-CoA ACP transacylase"/>
    <property type="match status" value="1"/>
</dbReference>
<evidence type="ECO:0000313" key="10">
    <source>
        <dbReference type="Proteomes" id="UP001174694"/>
    </source>
</evidence>
<dbReference type="PANTHER" id="PTHR43775">
    <property type="entry name" value="FATTY ACID SYNTHASE"/>
    <property type="match status" value="1"/>
</dbReference>
<dbReference type="SMART" id="SM00822">
    <property type="entry name" value="PKS_KR"/>
    <property type="match status" value="1"/>
</dbReference>
<evidence type="ECO:0000259" key="8">
    <source>
        <dbReference type="PROSITE" id="PS52019"/>
    </source>
</evidence>
<organism evidence="9 10">
    <name type="scientific">Pleurostoma richardsiae</name>
    <dbReference type="NCBI Taxonomy" id="41990"/>
    <lineage>
        <taxon>Eukaryota</taxon>
        <taxon>Fungi</taxon>
        <taxon>Dikarya</taxon>
        <taxon>Ascomycota</taxon>
        <taxon>Pezizomycotina</taxon>
        <taxon>Sordariomycetes</taxon>
        <taxon>Sordariomycetidae</taxon>
        <taxon>Calosphaeriales</taxon>
        <taxon>Pleurostomataceae</taxon>
        <taxon>Pleurostoma</taxon>
    </lineage>
</organism>
<dbReference type="InterPro" id="IPR020806">
    <property type="entry name" value="PKS_PP-bd"/>
</dbReference>
<name>A0AA38RR22_9PEZI</name>
<dbReference type="Pfam" id="PF02801">
    <property type="entry name" value="Ketoacyl-synt_C"/>
    <property type="match status" value="1"/>
</dbReference>
<dbReference type="Gene3D" id="3.40.47.10">
    <property type="match status" value="1"/>
</dbReference>
<dbReference type="InterPro" id="IPR057326">
    <property type="entry name" value="KR_dom"/>
</dbReference>
<evidence type="ECO:0000313" key="9">
    <source>
        <dbReference type="EMBL" id="KAJ9155203.1"/>
    </source>
</evidence>
<dbReference type="GO" id="GO:0004312">
    <property type="term" value="F:fatty acid synthase activity"/>
    <property type="evidence" value="ECO:0007669"/>
    <property type="project" value="TreeGrafter"/>
</dbReference>
<dbReference type="SUPFAM" id="SSF51735">
    <property type="entry name" value="NAD(P)-binding Rossmann-fold domains"/>
    <property type="match status" value="2"/>
</dbReference>
<sequence length="2388" mass="259610">MVEVSLADTDKTAPVAVIGMACRFPGDGTNTEQLFEMLRNGVSAWSEFPADRVNIDGFYHPSGNREGSIPFRGAHFLKGNIAAFDASIKFFNISANEAKAIDPQQRILLEVTYEALENAGVPIESIDGSETTVNVGSFVKDYEQIVLRDPDWSPQYAATGTGAAILANRISHTFNLMGPSQTIDTGCSGSLIAVHNCCLDLRTGRSSLAIAAGVGMILTPATMMPMTALNFLSPNGKCFTFSEKANGYGRGEGVGVVILKKLEDALRDNDTIRAVIRGSRTNQDGRTPGITMPSSESQLSNIRAVYEEAGLDVSKTAFVECHGTGTQAGDPKEANAIYKAFCENRNREQPILIGSIKPNIGHLEGAAGVAGLIKAALSVERGQIPKNLHFEPPGNPAIRFEQWNVKVPTETIPWPMAGLRRASVNCFGFGGSNCHIIIDDAHNYLQERGLEGKHNSAIGPDGPPSAAAARIKTSKKLSSSYLFVFSSHEQSGVHRVIESQLTYVRENVTTVEKMADYAYTLSRRRSRLEYGAFIVASSPTELLEKMAQLPGGSISRWVNSPEAPLEVALVFCGQGAQWHSMGRELMQHHTFARNITEASDHLLALGSSFNLFEELMADKDKSRINRPEIAQPATTAIQVALVDFIRAFNMKPIATVGHSSGEIAAAYAAGYLTKEDAWKIAFKRGYYAASVDSQPGNLKGAMLAVGLSKDDVQKYLAMAREDSIWISCYNSPASITLSGDRDQILFLSRQLTEGGIFNRLLPVTTAYHSPHMMTVQAAYRDSVSSIIPSPGHSGIEMFSSATLESKDLESTSGKAGSLKTKFCADYWAENLVGPVYFDTAFEQMYRKCQPDLIIEVGPSAALRRPVQQILQNIAPGKSSVPCLSLLEKNKHAGSTALAVVGELWARGYQVDLLWTMTRSRDGNIPQALVDIPPYPWNHSRMYWHESHLGKALRFRKHGREDLIGALTADSSPQEPRWRGFFRLSENPWMQDHQVQKTIVYPAAGMIVMALEAAKQLADPNREVQSFEVSDFTILKPMVIPATEHGLENMINAKIVRLASDGTEHSSTYSFSIYTKPLDAQSQENAHGLLTIQYKPGHFDDFAQKEKDEDARLHREKYHDMLHAPGELIAPRHLYEKLDIIGMNYGPLFQNITEVKKTKSGGCISVIQVPNTKDKMPGKYEFDHIIHPATLDAIFQTVFAIGDESMVPSYCKSIYFDIDIPRGAGQELVGYATASRKGLRTATADIIMSEAEWEKPLIAVKGLEFTSLTSIGGASDFLPNHRNLCSEVVWEEDIDFAKPNTMQDFFRLLAHKKPDLKILQIDQDDALAAEVLSALSLKEETPMLSRYTILSSSDAAVNDTLSQDTTGQWAKVVDSVETLNGAALYDVVLISTGTDRDLAQIAKHLAPSCSILLTPPGPGREFDSTVAVALGAQIPSSGYHSRTSLACRGADDVYCFITQRMSTIKDAKKDVFILVPEGYENNCGLSTLAHGLASELTGDGIKVTISTVGSNIDGEKLYVSLLDIDKENPFLFSIGEKDFQMIHNILSNSGGLLWVTNASQMQVENPRGALFHALARTVRSEDASKTITSLDLDTNDQFEPTASVSLIASVLKHSLISSHTAAVAEVEYVECKGRLYIPRLRPLSQLNRVIEDGPDCAQKLEEVALGDAKEPVKMNIGNVGDFSSIYFDEETPCLGGDEVLIQVETTRLLPEDLDTVLGKSNRDFVGTDVMGIIVAAGHNVDTSRIFRRQSVIAVACGTIKELVKVDQRFVYNPLKEAVPSPTATLTAYYALKSLGQLCSGDTVFIYAAASVYGQAAVRYAKNMEATILAGVTDHKQRQLLRSKYNLEDDAILYTMGDAFVAAVRRLTFQKGVDIVFNPTPENVDNCIQCAAACGQIIQLAHHSLPRTYKTLSSATYHVFDLCETMRKRPKVLANAFSSAPGVDLAEHLVWGPFEPVHRYDVGNISNAFAAMKDNGPYFGDYVLDFRSDSRVKVAVKLAEPAVLDLKATYIIVGGLGGLGRSVAKLLIEKGAQHLAFLSRSAGKDHDSRNFIESIEADGVDVKAFPVDICDLWELQHAIRKIEETMAPVKGAIQAAAVLKDSTFENMKYSDWDTAIKPKTIGSWNLHKALPENMDFLIFLSSAAGVIGNRGQANYAAGNGFQDALSQYRTQRGMRSVSLDLGPVLGAGMVAEDDDTMNVLRASGFFGVRLEDFHFLVDRAIAGRATVDEPRLPAQIVTGVGTGGLMLQNDPADPYWTRTRLFSHLNMVDLPQVALGSGAAGSSATSGGSGAADMQAALRAAAGDSGEAGRAVCAGLTAFLAPSLNMQAADLDADKALGFYGVDSLVATNIRNWVFRAAGVKLTDMEVMGSASIMELAKSIAVKGGFADEG</sequence>
<dbReference type="GO" id="GO:0031177">
    <property type="term" value="F:phosphopantetheine binding"/>
    <property type="evidence" value="ECO:0007669"/>
    <property type="project" value="InterPro"/>
</dbReference>
<dbReference type="PROSITE" id="PS52019">
    <property type="entry name" value="PKS_MFAS_DH"/>
    <property type="match status" value="1"/>
</dbReference>
<dbReference type="InterPro" id="IPR032821">
    <property type="entry name" value="PKS_assoc"/>
</dbReference>
<dbReference type="InterPro" id="IPR020807">
    <property type="entry name" value="PKS_DH"/>
</dbReference>
<dbReference type="Proteomes" id="UP001174694">
    <property type="component" value="Unassembled WGS sequence"/>
</dbReference>
<evidence type="ECO:0000256" key="1">
    <source>
        <dbReference type="ARBA" id="ARBA00022450"/>
    </source>
</evidence>
<keyword evidence="4" id="KW-0560">Oxidoreductase</keyword>
<keyword evidence="3" id="KW-0808">Transferase</keyword>
<dbReference type="PANTHER" id="PTHR43775:SF29">
    <property type="entry name" value="ASPERFURANONE POLYKETIDE SYNTHASE AFOG-RELATED"/>
    <property type="match status" value="1"/>
</dbReference>
<dbReference type="InterPro" id="IPR049552">
    <property type="entry name" value="PKS_DH_N"/>
</dbReference>
<dbReference type="Pfam" id="PF21089">
    <property type="entry name" value="PKS_DH_N"/>
    <property type="match status" value="1"/>
</dbReference>
<dbReference type="GO" id="GO:0016491">
    <property type="term" value="F:oxidoreductase activity"/>
    <property type="evidence" value="ECO:0007669"/>
    <property type="project" value="UniProtKB-KW"/>
</dbReference>
<dbReference type="Pfam" id="PF23114">
    <property type="entry name" value="NAD-bd_HRPKS_sdrA"/>
    <property type="match status" value="1"/>
</dbReference>
<dbReference type="InterPro" id="IPR016036">
    <property type="entry name" value="Malonyl_transacylase_ACP-bd"/>
</dbReference>
<evidence type="ECO:0000256" key="6">
    <source>
        <dbReference type="PROSITE-ProRule" id="PRU01363"/>
    </source>
</evidence>
<dbReference type="InterPro" id="IPR036291">
    <property type="entry name" value="NAD(P)-bd_dom_sf"/>
</dbReference>
<keyword evidence="2" id="KW-0597">Phosphoprotein</keyword>
<comment type="caution">
    <text evidence="9">The sequence shown here is derived from an EMBL/GenBank/DDBJ whole genome shotgun (WGS) entry which is preliminary data.</text>
</comment>
<reference evidence="9" key="1">
    <citation type="submission" date="2022-07" db="EMBL/GenBank/DDBJ databases">
        <title>Fungi with potential for degradation of polypropylene.</title>
        <authorList>
            <person name="Gostincar C."/>
        </authorList>
    </citation>
    <scope>NUCLEOTIDE SEQUENCE</scope>
    <source>
        <strain evidence="9">EXF-13308</strain>
    </source>
</reference>
<proteinExistence type="predicted"/>
<dbReference type="Gene3D" id="3.40.50.720">
    <property type="entry name" value="NAD(P)-binding Rossmann-like Domain"/>
    <property type="match status" value="1"/>
</dbReference>
<dbReference type="Gene3D" id="3.10.129.110">
    <property type="entry name" value="Polyketide synthase dehydratase"/>
    <property type="match status" value="1"/>
</dbReference>
<dbReference type="SMART" id="SM00827">
    <property type="entry name" value="PKS_AT"/>
    <property type="match status" value="1"/>
</dbReference>
<dbReference type="InterPro" id="IPR049900">
    <property type="entry name" value="PKS_mFAS_DH"/>
</dbReference>
<gene>
    <name evidence="9" type="ORF">NKR23_g1783</name>
</gene>
<dbReference type="SMART" id="SM00823">
    <property type="entry name" value="PKS_PP"/>
    <property type="match status" value="1"/>
</dbReference>
<dbReference type="EMBL" id="JANBVO010000003">
    <property type="protein sequence ID" value="KAJ9155203.1"/>
    <property type="molecule type" value="Genomic_DNA"/>
</dbReference>
<dbReference type="Gene3D" id="3.90.180.10">
    <property type="entry name" value="Medium-chain alcohol dehydrogenases, catalytic domain"/>
    <property type="match status" value="1"/>
</dbReference>
<feature type="domain" description="Ketosynthase family 3 (KS3)" evidence="7">
    <location>
        <begin position="12"/>
        <end position="440"/>
    </location>
</feature>
<dbReference type="Gene3D" id="1.10.1200.10">
    <property type="entry name" value="ACP-like"/>
    <property type="match status" value="1"/>
</dbReference>
<dbReference type="Pfam" id="PF14765">
    <property type="entry name" value="PS-DH"/>
    <property type="match status" value="1"/>
</dbReference>
<dbReference type="Pfam" id="PF00698">
    <property type="entry name" value="Acyl_transf_1"/>
    <property type="match status" value="1"/>
</dbReference>
<dbReference type="GO" id="GO:0044550">
    <property type="term" value="P:secondary metabolite biosynthetic process"/>
    <property type="evidence" value="ECO:0007669"/>
    <property type="project" value="TreeGrafter"/>
</dbReference>
<dbReference type="CDD" id="cd00833">
    <property type="entry name" value="PKS"/>
    <property type="match status" value="1"/>
</dbReference>
<dbReference type="PROSITE" id="PS52004">
    <property type="entry name" value="KS3_2"/>
    <property type="match status" value="1"/>
</dbReference>
<feature type="active site" description="Proton acceptor; for dehydratase activity" evidence="6">
    <location>
        <position position="992"/>
    </location>
</feature>
<evidence type="ECO:0000259" key="7">
    <source>
        <dbReference type="PROSITE" id="PS52004"/>
    </source>
</evidence>
<dbReference type="SUPFAM" id="SSF53901">
    <property type="entry name" value="Thiolase-like"/>
    <property type="match status" value="1"/>
</dbReference>
<dbReference type="SMART" id="SM00826">
    <property type="entry name" value="PKS_DH"/>
    <property type="match status" value="1"/>
</dbReference>
<evidence type="ECO:0000256" key="5">
    <source>
        <dbReference type="ARBA" id="ARBA00023268"/>
    </source>
</evidence>
<dbReference type="InterPro" id="IPR011032">
    <property type="entry name" value="GroES-like_sf"/>
</dbReference>
<dbReference type="InterPro" id="IPR056501">
    <property type="entry name" value="NAD-bd_HRPKS_sdrA"/>
</dbReference>
<dbReference type="InterPro" id="IPR020841">
    <property type="entry name" value="PKS_Beta-ketoAc_synthase_dom"/>
</dbReference>
<dbReference type="SMART" id="SM00825">
    <property type="entry name" value="PKS_KS"/>
    <property type="match status" value="1"/>
</dbReference>
<dbReference type="SUPFAM" id="SSF47336">
    <property type="entry name" value="ACP-like"/>
    <property type="match status" value="1"/>
</dbReference>
<keyword evidence="1" id="KW-0596">Phosphopantetheine</keyword>
<feature type="active site" description="Proton donor; for dehydratase activity" evidence="6">
    <location>
        <position position="1191"/>
    </location>
</feature>
<dbReference type="InterPro" id="IPR016035">
    <property type="entry name" value="Acyl_Trfase/lysoPLipase"/>
</dbReference>
<feature type="domain" description="PKS/mFAS DH" evidence="8">
    <location>
        <begin position="960"/>
        <end position="1273"/>
    </location>
</feature>
<dbReference type="InterPro" id="IPR016039">
    <property type="entry name" value="Thiolase-like"/>
</dbReference>
<evidence type="ECO:0000256" key="3">
    <source>
        <dbReference type="ARBA" id="ARBA00022679"/>
    </source>
</evidence>
<dbReference type="InterPro" id="IPR013968">
    <property type="entry name" value="PKS_KR"/>
</dbReference>
<dbReference type="SUPFAM" id="SSF50129">
    <property type="entry name" value="GroES-like"/>
    <property type="match status" value="1"/>
</dbReference>